<sequence>MMKKSISLLLAIAIALQLSPSPRVQASAIGIRNIELNNEWFAPVAYAVYADLQAGRQVYVNDPYTTFSDVGPYAGLSFIQTGGGTEHKNEPANPFLTFTIDADATIYVAMHADDAYTDPFSADYWLTPSYGWTYTGNTIEAEVKDAAGNVTATNVYRVYARTFKAGTVALGGNNATGHIGFGQMYAVLVGPAVGTPLDPPPPPPDVVPGTIPAFPGAEGGGKYATGGRGGDVYYVTHLNDSGPGSFRDAVSQSNRTILFQVSGTIELQSMLFVTASNLTIAGQSAPGDGITFKKHTVVFQGDNLIVRYLRFRTGDEAGVDMDGVTGRFRKQLVFDHISASWGSDESASFYQNTDFTMQYSTVAQTIVLSNVAGKGFHGYGGIWGGDNATYYYNLLAHNDSRNPRFSGKSMDVRNNVIYDWGYKSMYGENERGNMVNNYYKAGASTQVQDRMAEAELGSSIALTGNKSVRRDGGLSSSSHPNNFAGIYKNPQLFVATPYAMPNPSPQDSPDAAYGKVLNYAGASLKRDSVDRAVVNDVMNGTGSVIYTANAVTPEEQALLDEKRATKVTLQWPALQTAEVPADTDGDGMPDVWEREHGLNPNDPLDGKADFTGDGYTNLEKYLNELTIDTFPEGVVPAVPKVAIAGAPSGLRAQALDRDSIRLDWTPVAGATGYHVYRAGSANGTYAKLTSAALTAPTFTNDGLTAGTGYAYKVTAVTAGGESALSLHAAAATREPMKPLVVDFDDGTDGQPYVVPAEWPIAWTVSPTPSPADKSLSVPPNAAGTFAYAFTSPGTTAHLRFDYKREANFDLDKLLIYTGTNFLETVSDSVYGLRYRLGTSTEYRSLIPGFQLNEWYTVAIDLDFAANTVTFRTGPKNGALTVRTQQPYTAASPNISAFRVFNQRSAGNVYFDNMKAWNGPAEPSGVTASARRNEVALGWNPSAGADHYAIYRAEHPDGPYRKLEIGADTGTLYRNQGLTPDTTYYYKIGAVNAEGESPLSDGVAVTVGGPSSELFVDFNDGTAGQPYTAYPDDWPSVWPVASVPSAADKSLSVPNGAAGQFVYDFIAEGPTARLQFDYSREANYNGDKLLIYTGASFLEIQTDSANGLKYRLGTSGTYRPLLPGFQLNAWYTVAIDLDFVAGTVTFRTGPQNGTLTERASEPYAAASPKISAFRLFSQRSAGNVYFDNVKASRN</sequence>
<keyword evidence="6" id="KW-1185">Reference proteome</keyword>
<dbReference type="PANTHER" id="PTHR42970:SF1">
    <property type="entry name" value="PECTATE LYASE C-RELATED"/>
    <property type="match status" value="1"/>
</dbReference>
<feature type="domain" description="Fibronectin type-III" evidence="4">
    <location>
        <begin position="918"/>
        <end position="1009"/>
    </location>
</feature>
<evidence type="ECO:0000313" key="5">
    <source>
        <dbReference type="EMBL" id="PYI53116.1"/>
    </source>
</evidence>
<feature type="domain" description="Fibronectin type-III" evidence="4">
    <location>
        <begin position="646"/>
        <end position="735"/>
    </location>
</feature>
<accession>A0A2V5KUN5</accession>
<dbReference type="GO" id="GO:0046872">
    <property type="term" value="F:metal ion binding"/>
    <property type="evidence" value="ECO:0007669"/>
    <property type="project" value="UniProtKB-KW"/>
</dbReference>
<dbReference type="InterPro" id="IPR011050">
    <property type="entry name" value="Pectin_lyase_fold/virulence"/>
</dbReference>
<dbReference type="Pfam" id="PF00041">
    <property type="entry name" value="fn3"/>
    <property type="match status" value="1"/>
</dbReference>
<dbReference type="AlphaFoldDB" id="A0A2V5KUN5"/>
<name>A0A2V5KUN5_9BACL</name>
<dbReference type="EMBL" id="QJVJ01000008">
    <property type="protein sequence ID" value="PYI53116.1"/>
    <property type="molecule type" value="Genomic_DNA"/>
</dbReference>
<reference evidence="5 6" key="1">
    <citation type="submission" date="2018-05" db="EMBL/GenBank/DDBJ databases">
        <title>Paenibacillus flagellatus sp. nov., isolated from selenium mineral soil.</title>
        <authorList>
            <person name="Dai X."/>
        </authorList>
    </citation>
    <scope>NUCLEOTIDE SEQUENCE [LARGE SCALE GENOMIC DNA]</scope>
    <source>
        <strain evidence="5 6">DXL2</strain>
    </source>
</reference>
<dbReference type="Gene3D" id="2.60.40.10">
    <property type="entry name" value="Immunoglobulins"/>
    <property type="match status" value="2"/>
</dbReference>
<evidence type="ECO:0000256" key="3">
    <source>
        <dbReference type="SAM" id="SignalP"/>
    </source>
</evidence>
<dbReference type="Proteomes" id="UP000247476">
    <property type="component" value="Unassembled WGS sequence"/>
</dbReference>
<proteinExistence type="predicted"/>
<gene>
    <name evidence="5" type="ORF">DLM86_19195</name>
</gene>
<keyword evidence="1" id="KW-0479">Metal-binding</keyword>
<evidence type="ECO:0000256" key="2">
    <source>
        <dbReference type="ARBA" id="ARBA00023180"/>
    </source>
</evidence>
<dbReference type="InterPro" id="IPR003961">
    <property type="entry name" value="FN3_dom"/>
</dbReference>
<dbReference type="PROSITE" id="PS50853">
    <property type="entry name" value="FN3"/>
    <property type="match status" value="2"/>
</dbReference>
<dbReference type="SUPFAM" id="SSF49265">
    <property type="entry name" value="Fibronectin type III"/>
    <property type="match status" value="1"/>
</dbReference>
<evidence type="ECO:0000259" key="4">
    <source>
        <dbReference type="PROSITE" id="PS50853"/>
    </source>
</evidence>
<dbReference type="InterPro" id="IPR036116">
    <property type="entry name" value="FN3_sf"/>
</dbReference>
<dbReference type="PANTHER" id="PTHR42970">
    <property type="entry name" value="PECTATE LYASE C-RELATED"/>
    <property type="match status" value="1"/>
</dbReference>
<evidence type="ECO:0000313" key="6">
    <source>
        <dbReference type="Proteomes" id="UP000247476"/>
    </source>
</evidence>
<dbReference type="SUPFAM" id="SSF51126">
    <property type="entry name" value="Pectin lyase-like"/>
    <property type="match status" value="1"/>
</dbReference>
<dbReference type="InterPro" id="IPR052063">
    <property type="entry name" value="Polysaccharide_Lyase_1"/>
</dbReference>
<keyword evidence="3" id="KW-0732">Signal</keyword>
<dbReference type="CDD" id="cd00063">
    <property type="entry name" value="FN3"/>
    <property type="match status" value="2"/>
</dbReference>
<keyword evidence="2" id="KW-0325">Glycoprotein</keyword>
<dbReference type="Gene3D" id="2.160.20.10">
    <property type="entry name" value="Single-stranded right-handed beta-helix, Pectin lyase-like"/>
    <property type="match status" value="1"/>
</dbReference>
<protein>
    <recommendedName>
        <fullName evidence="4">Fibronectin type-III domain-containing protein</fullName>
    </recommendedName>
</protein>
<dbReference type="SMART" id="SM00060">
    <property type="entry name" value="FN3"/>
    <property type="match status" value="2"/>
</dbReference>
<dbReference type="InterPro" id="IPR013783">
    <property type="entry name" value="Ig-like_fold"/>
</dbReference>
<dbReference type="InterPro" id="IPR012334">
    <property type="entry name" value="Pectin_lyas_fold"/>
</dbReference>
<evidence type="ECO:0000256" key="1">
    <source>
        <dbReference type="ARBA" id="ARBA00022723"/>
    </source>
</evidence>
<comment type="caution">
    <text evidence="5">The sequence shown here is derived from an EMBL/GenBank/DDBJ whole genome shotgun (WGS) entry which is preliminary data.</text>
</comment>
<feature type="signal peptide" evidence="3">
    <location>
        <begin position="1"/>
        <end position="26"/>
    </location>
</feature>
<feature type="chain" id="PRO_5039597713" description="Fibronectin type-III domain-containing protein" evidence="3">
    <location>
        <begin position="27"/>
        <end position="1193"/>
    </location>
</feature>
<organism evidence="5 6">
    <name type="scientific">Paenibacillus flagellatus</name>
    <dbReference type="NCBI Taxonomy" id="2211139"/>
    <lineage>
        <taxon>Bacteria</taxon>
        <taxon>Bacillati</taxon>
        <taxon>Bacillota</taxon>
        <taxon>Bacilli</taxon>
        <taxon>Bacillales</taxon>
        <taxon>Paenibacillaceae</taxon>
        <taxon>Paenibacillus</taxon>
    </lineage>
</organism>